<reference evidence="2" key="1">
    <citation type="journal article" date="2015" name="Genome Announc.">
        <title>Draft Genome Sequence of the Polyhydroxyalkanoate-Producing Bacterium Burkholderia sacchari LMG 19450 Isolated from Brazilian Sugarcane Plantation Soil.</title>
        <authorList>
            <person name="Alexandrino P.M."/>
            <person name="Mendonca T.T."/>
            <person name="Guaman Bautista L.P."/>
            <person name="Cherix J."/>
            <person name="Lozano-Sakalauskas G.C."/>
            <person name="Fujita A."/>
            <person name="Ramos Filho E."/>
            <person name="Long P."/>
            <person name="Padilla G."/>
            <person name="Taciro M.K."/>
            <person name="Gomez J.G."/>
            <person name="Silva L.F."/>
        </authorList>
    </citation>
    <scope>NUCLEOTIDE SEQUENCE</scope>
    <source>
        <strain evidence="2">LMG 19450</strain>
    </source>
</reference>
<feature type="region of interest" description="Disordered" evidence="1">
    <location>
        <begin position="861"/>
        <end position="901"/>
    </location>
</feature>
<feature type="compositionally biased region" description="Polar residues" evidence="1">
    <location>
        <begin position="187"/>
        <end position="196"/>
    </location>
</feature>
<feature type="compositionally biased region" description="Basic and acidic residues" evidence="1">
    <location>
        <begin position="197"/>
        <end position="214"/>
    </location>
</feature>
<sequence>MGISETGATSSNYGYDNPYLTENPANPPAASADNKENNNDSGSGNAPESTVHEGGVGETALKAGGEGSGGGADQAPGATNQGTEAGEGNTTPASNEADDGSGNGAEKLPGTTNQEKAAGDGNEKPAPNAGDDGSGSGVEKSPGVMNQEKPQGNGVGAGAMGDGVKQGENGQESSSAVAGTKPPQGEAATTSPGPQRSQEKESASGFHNGDRKDPAATNAVPNHSTGGAAHPEQLDTQRGNVDGSGQAVPPLGTQGGTADALPQSGLAAGQGGAQSGNAKARDHTAPPLGTQGGNLPPVSPQSLNAGQPATPGAVGNADPAPGSQRSGLAGDAGKPGENGQGGAPGATGGKPLQADASNPLPATGHPEQAGGTQNGNVGGSQHVGVPDGAHGDHENKGIVSKPHAAVQPGGDSSGVVPNSPGGQLAPNEPTATNKPVLPGATQSELQGLLNKYDTQIDGRNQDSHNRLNDANAAEKINAATELDYTGYPQDVQYFENQLSASRGRLAALQPEMRDYYTGQLAALETAYRNVTSPDVRSDLNEKAAKIESEILNEYNHSINNPLDRTMAIFNHPVGEGYLGKEFSGQTKQLDQLRQQFLNAADAEHRDSLFAQATKLKAQLQEGVARGLDDYLAKDRTEWGEANQYVNELIAKAQANQDPSKRYKSIGDGLFSLNTGMGEDDVADRRVLAFTQRMMDDPDLRQKLDAWQVDAGKQLNADGASAAQPYSQIVNDLPAAGPDYVRDLSDRYTNVIKSQTDGERTAAFNRAKPYVQAAEGFSRFMLGLTPLAPLSALLDSSSTLSPMARFGIDVGSALAGAALSPLTKSLSAAAKGAVSFISELEEEAAVAKGSVQDMKLDVSAGEVVPVGEQEGKSPAEMEAAKAETSTSHLLEPNPGAANQEGDAAQNAYKPAEMGPTPDPRMLEARGRVEQNPMDVPSRYSVNVDGRTLKPDENAPGVLNDGNGQRYVRSGDQYFKTKYDSDNDTWRAVHPDSPNAFSYPIRYDPQGGTWSVHGDTGVPGGGGLSKLISLAKYAKNDPRIADLMKSKILKPQDPQTCFLDHGRVAQHAAGVPDGRLVPISTGALSAKQLSEELNKGPVVLSARHIARPDSNYSGMHTVVLIKNIQEGGKNYVLGVDLDDTIGRNGLAQDPASGDFGGIKYDLNELVNQATPYVDEDSGTPLEMYSRPEQKSGFWNWFMPGN</sequence>
<feature type="compositionally biased region" description="Polar residues" evidence="1">
    <location>
        <begin position="168"/>
        <end position="177"/>
    </location>
</feature>
<keyword evidence="3" id="KW-1185">Reference proteome</keyword>
<feature type="region of interest" description="Disordered" evidence="1">
    <location>
        <begin position="926"/>
        <end position="965"/>
    </location>
</feature>
<dbReference type="Proteomes" id="UP000030460">
    <property type="component" value="Unassembled WGS sequence"/>
</dbReference>
<feature type="compositionally biased region" description="Polar residues" evidence="1">
    <location>
        <begin position="1"/>
        <end position="14"/>
    </location>
</feature>
<evidence type="ECO:0000256" key="1">
    <source>
        <dbReference type="SAM" id="MobiDB-lite"/>
    </source>
</evidence>
<dbReference type="EMBL" id="JTDB02000001">
    <property type="protein sequence ID" value="NLP60426.1"/>
    <property type="molecule type" value="Genomic_DNA"/>
</dbReference>
<feature type="compositionally biased region" description="Polar residues" evidence="1">
    <location>
        <begin position="39"/>
        <end position="48"/>
    </location>
</feature>
<feature type="compositionally biased region" description="Polar residues" evidence="1">
    <location>
        <begin position="79"/>
        <end position="94"/>
    </location>
</feature>
<comment type="caution">
    <text evidence="2">The sequence shown here is derived from an EMBL/GenBank/DDBJ whole genome shotgun (WGS) entry which is preliminary data.</text>
</comment>
<protein>
    <submittedName>
        <fullName evidence="2">Uncharacterized protein</fullName>
    </submittedName>
</protein>
<evidence type="ECO:0000313" key="3">
    <source>
        <dbReference type="Proteomes" id="UP000030460"/>
    </source>
</evidence>
<reference evidence="2" key="2">
    <citation type="submission" date="2020-04" db="EMBL/GenBank/DDBJ databases">
        <authorList>
            <person name="Alexandrino P."/>
            <person name="Mendonca T."/>
            <person name="Guaman L."/>
            <person name="Cherix J."/>
            <person name="Lozano-Sakalauskas G."/>
            <person name="Fujita A."/>
            <person name="Filho E.R."/>
            <person name="Long P."/>
            <person name="Padilla G."/>
            <person name="Taciro M.K."/>
            <person name="Gomez J.G."/>
            <person name="Silva L.F."/>
            <person name="Torres M."/>
        </authorList>
    </citation>
    <scope>NUCLEOTIDE SEQUENCE</scope>
    <source>
        <strain evidence="2">LMG 19450</strain>
    </source>
</reference>
<name>A0A8T6Z699_9BURK</name>
<accession>A0A8T6Z699</accession>
<feature type="region of interest" description="Disordered" evidence="1">
    <location>
        <begin position="1"/>
        <end position="438"/>
    </location>
</feature>
<proteinExistence type="predicted"/>
<dbReference type="OrthoDB" id="9007202at2"/>
<feature type="compositionally biased region" description="Gly residues" evidence="1">
    <location>
        <begin position="336"/>
        <end position="348"/>
    </location>
</feature>
<organism evidence="2 3">
    <name type="scientific">Paraburkholderia sacchari</name>
    <dbReference type="NCBI Taxonomy" id="159450"/>
    <lineage>
        <taxon>Bacteria</taxon>
        <taxon>Pseudomonadati</taxon>
        <taxon>Pseudomonadota</taxon>
        <taxon>Betaproteobacteria</taxon>
        <taxon>Burkholderiales</taxon>
        <taxon>Burkholderiaceae</taxon>
        <taxon>Paraburkholderia</taxon>
    </lineage>
</organism>
<dbReference type="AlphaFoldDB" id="A0A8T6Z699"/>
<gene>
    <name evidence="2" type="ORF">NH14_004540</name>
</gene>
<feature type="compositionally biased region" description="Basic and acidic residues" evidence="1">
    <location>
        <begin position="868"/>
        <end position="880"/>
    </location>
</feature>
<evidence type="ECO:0000313" key="2">
    <source>
        <dbReference type="EMBL" id="NLP60426.1"/>
    </source>
</evidence>
<dbReference type="RefSeq" id="WP_152617035.1">
    <property type="nucleotide sequence ID" value="NZ_CADFGF010000002.1"/>
</dbReference>